<comment type="caution">
    <text evidence="1">The sequence shown here is derived from an EMBL/GenBank/DDBJ whole genome shotgun (WGS) entry which is preliminary data.</text>
</comment>
<reference evidence="1" key="1">
    <citation type="submission" date="2019-08" db="EMBL/GenBank/DDBJ databases">
        <authorList>
            <person name="Kucharzyk K."/>
            <person name="Murdoch R.W."/>
            <person name="Higgins S."/>
            <person name="Loffler F."/>
        </authorList>
    </citation>
    <scope>NUCLEOTIDE SEQUENCE</scope>
</reference>
<accession>A0A645F9V6</accession>
<protein>
    <submittedName>
        <fullName evidence="1">Uncharacterized protein</fullName>
    </submittedName>
</protein>
<proteinExistence type="predicted"/>
<dbReference type="AlphaFoldDB" id="A0A645F9V6"/>
<name>A0A645F9V6_9ZZZZ</name>
<sequence>MPGDSHGLKEFRRRVLGVTCHKPNEVVALYGIQPCEKRWKSPAVGVDVLPEQRDVLITRFDKTPDLFFNTSRVAAALPAPRVGHDAVGAEVVAAVHCGNPSSDARLTADRNILRNGRRAAVDVGRPAALGQSFVHSGRQLEKGICAKHNVDVLVLFCNLLDPVRLLHHTSGDGNDESRPAGFLVAKRTQISQQFQFRVLSDGAGIKEN</sequence>
<evidence type="ECO:0000313" key="1">
    <source>
        <dbReference type="EMBL" id="MPN11158.1"/>
    </source>
</evidence>
<organism evidence="1">
    <name type="scientific">bioreactor metagenome</name>
    <dbReference type="NCBI Taxonomy" id="1076179"/>
    <lineage>
        <taxon>unclassified sequences</taxon>
        <taxon>metagenomes</taxon>
        <taxon>ecological metagenomes</taxon>
    </lineage>
</organism>
<gene>
    <name evidence="1" type="ORF">SDC9_158459</name>
</gene>
<dbReference type="EMBL" id="VSSQ01057349">
    <property type="protein sequence ID" value="MPN11158.1"/>
    <property type="molecule type" value="Genomic_DNA"/>
</dbReference>